<accession>A0A5J4PEZ6</accession>
<feature type="non-terminal residue" evidence="1">
    <location>
        <position position="1"/>
    </location>
</feature>
<sequence length="54" mass="6600">TLGIIRKLTIHLYQVYQMFFCGMDKLKEKLEQISPFLNEKRRRKCMVVFTDFIE</sequence>
<organism evidence="1">
    <name type="scientific">termite gut metagenome</name>
    <dbReference type="NCBI Taxonomy" id="433724"/>
    <lineage>
        <taxon>unclassified sequences</taxon>
        <taxon>metagenomes</taxon>
        <taxon>organismal metagenomes</taxon>
    </lineage>
</organism>
<reference evidence="1" key="1">
    <citation type="submission" date="2019-03" db="EMBL/GenBank/DDBJ databases">
        <title>Single cell metagenomics reveals metabolic interactions within the superorganism composed of flagellate Streblomastix strix and complex community of Bacteroidetes bacteria on its surface.</title>
        <authorList>
            <person name="Treitli S.C."/>
            <person name="Kolisko M."/>
            <person name="Husnik F."/>
            <person name="Keeling P."/>
            <person name="Hampl V."/>
        </authorList>
    </citation>
    <scope>NUCLEOTIDE SEQUENCE</scope>
    <source>
        <strain evidence="1">STM</strain>
    </source>
</reference>
<evidence type="ECO:0000313" key="1">
    <source>
        <dbReference type="EMBL" id="KAA6307069.1"/>
    </source>
</evidence>
<name>A0A5J4PEZ6_9ZZZZ</name>
<dbReference type="EMBL" id="SNRY01009434">
    <property type="protein sequence ID" value="KAA6307069.1"/>
    <property type="molecule type" value="Genomic_DNA"/>
</dbReference>
<dbReference type="AlphaFoldDB" id="A0A5J4PEZ6"/>
<proteinExistence type="predicted"/>
<gene>
    <name evidence="1" type="ORF">EZS27_041264</name>
</gene>
<protein>
    <submittedName>
        <fullName evidence="1">Uncharacterized protein</fullName>
    </submittedName>
</protein>
<comment type="caution">
    <text evidence="1">The sequence shown here is derived from an EMBL/GenBank/DDBJ whole genome shotgun (WGS) entry which is preliminary data.</text>
</comment>